<dbReference type="Proteomes" id="UP000243525">
    <property type="component" value="Unassembled WGS sequence"/>
</dbReference>
<feature type="domain" description="NigD-like N-terminal OB" evidence="2">
    <location>
        <begin position="36"/>
        <end position="105"/>
    </location>
</feature>
<comment type="caution">
    <text evidence="4">The sequence shown here is derived from an EMBL/GenBank/DDBJ whole genome shotgun (WGS) entry which is preliminary data.</text>
</comment>
<dbReference type="Gene3D" id="2.60.40.2370">
    <property type="entry name" value="NigD-like, C-terminal beta sandwich domain"/>
    <property type="match status" value="1"/>
</dbReference>
<feature type="signal peptide" evidence="1">
    <location>
        <begin position="1"/>
        <end position="19"/>
    </location>
</feature>
<feature type="chain" id="PRO_5015549895" evidence="1">
    <location>
        <begin position="20"/>
        <end position="227"/>
    </location>
</feature>
<keyword evidence="5" id="KW-1185">Reference proteome</keyword>
<dbReference type="InterPro" id="IPR035376">
    <property type="entry name" value="NigD_C"/>
</dbReference>
<evidence type="ECO:0000313" key="5">
    <source>
        <dbReference type="Proteomes" id="UP000243525"/>
    </source>
</evidence>
<dbReference type="EMBL" id="QAAD01000039">
    <property type="protein sequence ID" value="PTN02419.1"/>
    <property type="molecule type" value="Genomic_DNA"/>
</dbReference>
<evidence type="ECO:0000313" key="4">
    <source>
        <dbReference type="EMBL" id="PTN02419.1"/>
    </source>
</evidence>
<organism evidence="4 5">
    <name type="scientific">Mangrovibacterium marinum</name>
    <dbReference type="NCBI Taxonomy" id="1639118"/>
    <lineage>
        <taxon>Bacteria</taxon>
        <taxon>Pseudomonadati</taxon>
        <taxon>Bacteroidota</taxon>
        <taxon>Bacteroidia</taxon>
        <taxon>Marinilabiliales</taxon>
        <taxon>Prolixibacteraceae</taxon>
        <taxon>Mangrovibacterium</taxon>
    </lineage>
</organism>
<evidence type="ECO:0000259" key="2">
    <source>
        <dbReference type="Pfam" id="PF12667"/>
    </source>
</evidence>
<gene>
    <name evidence="4" type="ORF">C8N47_1393</name>
</gene>
<feature type="domain" description="NigD-like C-terminal" evidence="3">
    <location>
        <begin position="110"/>
        <end position="222"/>
    </location>
</feature>
<keyword evidence="1" id="KW-0732">Signal</keyword>
<dbReference type="Pfam" id="PF17415">
    <property type="entry name" value="NigD_C"/>
    <property type="match status" value="1"/>
</dbReference>
<dbReference type="RefSeq" id="WP_107824013.1">
    <property type="nucleotide sequence ID" value="NZ_OY782574.1"/>
</dbReference>
<dbReference type="InterPro" id="IPR038143">
    <property type="entry name" value="NigD-like_C_dom_sf"/>
</dbReference>
<reference evidence="4 5" key="1">
    <citation type="submission" date="2018-04" db="EMBL/GenBank/DDBJ databases">
        <title>Genomic Encyclopedia of Archaeal and Bacterial Type Strains, Phase II (KMG-II): from individual species to whole genera.</title>
        <authorList>
            <person name="Goeker M."/>
        </authorList>
    </citation>
    <scope>NUCLEOTIDE SEQUENCE [LARGE SCALE GENOMIC DNA]</scope>
    <source>
        <strain evidence="4 5">DSM 28823</strain>
    </source>
</reference>
<name>A0A2T5BSY2_9BACT</name>
<dbReference type="PROSITE" id="PS51257">
    <property type="entry name" value="PROKAR_LIPOPROTEIN"/>
    <property type="match status" value="1"/>
</dbReference>
<dbReference type="AlphaFoldDB" id="A0A2T5BSY2"/>
<protein>
    <submittedName>
        <fullName evidence="4">NigD-like protein</fullName>
    </submittedName>
</protein>
<dbReference type="OrthoDB" id="1097285at2"/>
<proteinExistence type="predicted"/>
<dbReference type="InterPro" id="IPR038179">
    <property type="entry name" value="NigD-like_N_sf"/>
</dbReference>
<evidence type="ECO:0000256" key="1">
    <source>
        <dbReference type="SAM" id="SignalP"/>
    </source>
</evidence>
<dbReference type="Gene3D" id="2.40.50.500">
    <property type="entry name" value="NigD-like N-terminal OB domain"/>
    <property type="match status" value="1"/>
</dbReference>
<accession>A0A2T5BSY2</accession>
<evidence type="ECO:0000259" key="3">
    <source>
        <dbReference type="Pfam" id="PF17415"/>
    </source>
</evidence>
<sequence length="227" mass="26319">MKRLMKWTFLLSVVFLLTACDWDDDGYSLNNYWVDFGLVQAGENGEDFRIAVDPGYAIIPINLHEINLEKYKNDVRVIVNYTIVGDRTVGEESEYYARINLLRTVLYKEPIDITPEVEDSIGNDPIDVKDVWTTKQMLNFELHYWGANQVHYINLVKQPGEITAEDLPLELELRHNANGDQNAYRMSAFVTFDLSQLQVEGRDSVNYIVRSTDYDGAEYTYEGVYKY</sequence>
<dbReference type="InterPro" id="IPR024299">
    <property type="entry name" value="NigD-like_OB_dom"/>
</dbReference>
<dbReference type="Pfam" id="PF12667">
    <property type="entry name" value="NigD_N"/>
    <property type="match status" value="1"/>
</dbReference>